<dbReference type="PATRIC" id="fig|1423773.3.peg.1522"/>
<feature type="compositionally biased region" description="Acidic residues" evidence="6">
    <location>
        <begin position="173"/>
        <end position="190"/>
    </location>
</feature>
<keyword evidence="2" id="KW-0134">Cell wall</keyword>
<evidence type="ECO:0000256" key="3">
    <source>
        <dbReference type="ARBA" id="ARBA00022525"/>
    </source>
</evidence>
<dbReference type="AlphaFoldDB" id="A0A0R1K6E4"/>
<evidence type="ECO:0000256" key="2">
    <source>
        <dbReference type="ARBA" id="ARBA00022512"/>
    </source>
</evidence>
<evidence type="ECO:0000256" key="7">
    <source>
        <dbReference type="SAM" id="Phobius"/>
    </source>
</evidence>
<dbReference type="Proteomes" id="UP000051162">
    <property type="component" value="Unassembled WGS sequence"/>
</dbReference>
<feature type="transmembrane region" description="Helical" evidence="7">
    <location>
        <begin position="406"/>
        <end position="426"/>
    </location>
</feature>
<keyword evidence="7" id="KW-0812">Transmembrane</keyword>
<evidence type="ECO:0008006" key="10">
    <source>
        <dbReference type="Google" id="ProtNLM"/>
    </source>
</evidence>
<keyword evidence="4" id="KW-0732">Signal</keyword>
<feature type="region of interest" description="Disordered" evidence="6">
    <location>
        <begin position="151"/>
        <end position="377"/>
    </location>
</feature>
<feature type="compositionally biased region" description="Low complexity" evidence="6">
    <location>
        <begin position="223"/>
        <end position="239"/>
    </location>
</feature>
<evidence type="ECO:0000256" key="4">
    <source>
        <dbReference type="ARBA" id="ARBA00022729"/>
    </source>
</evidence>
<feature type="compositionally biased region" description="Acidic residues" evidence="6">
    <location>
        <begin position="199"/>
        <end position="222"/>
    </location>
</feature>
<keyword evidence="7" id="KW-0472">Membrane</keyword>
<name>A0A0R1K6E4_9LACO</name>
<dbReference type="EMBL" id="AZDT01000021">
    <property type="protein sequence ID" value="KRK76313.1"/>
    <property type="molecule type" value="Genomic_DNA"/>
</dbReference>
<comment type="caution">
    <text evidence="8">The sequence shown here is derived from an EMBL/GenBank/DDBJ whole genome shotgun (WGS) entry which is preliminary data.</text>
</comment>
<dbReference type="InterPro" id="IPR008966">
    <property type="entry name" value="Adhesion_dom_sf"/>
</dbReference>
<dbReference type="OrthoDB" id="2317153at2"/>
<dbReference type="GeneID" id="84781936"/>
<dbReference type="SUPFAM" id="SSF49401">
    <property type="entry name" value="Bacterial adhesins"/>
    <property type="match status" value="1"/>
</dbReference>
<protein>
    <recommendedName>
        <fullName evidence="10">Gram-positive cocci surface proteins LPxTG domain-containing protein</fullName>
    </recommendedName>
</protein>
<evidence type="ECO:0000313" key="8">
    <source>
        <dbReference type="EMBL" id="KRK76313.1"/>
    </source>
</evidence>
<feature type="compositionally biased region" description="Pro residues" evidence="6">
    <location>
        <begin position="270"/>
        <end position="279"/>
    </location>
</feature>
<keyword evidence="7" id="KW-1133">Transmembrane helix</keyword>
<dbReference type="GO" id="GO:0007155">
    <property type="term" value="P:cell adhesion"/>
    <property type="evidence" value="ECO:0007669"/>
    <property type="project" value="InterPro"/>
</dbReference>
<sequence length="429" mass="44918">MERVKVQGIKKLVLMLVIGMSVFLLSPPVVGWAKEIPATGLDANSAVIKDAQGNVISHTTPLPESLSYTVSYNWRVASFLKISPGDTMTVYLPENVAMPEDTSFSMANTSLFDHRTIGTFFMAKGARTGTVTLNATFASTTYNRKGYIRLDVTGREPDKESTLEAPIDPTPENPDDSEAVAPEVPEDSEPEQPSTTEPEAPEDSEPEQPETTEPETPEDSEPEQPSTTEPESPESEQPSPTEPVTPTPEHPNTDGTPTMNDEEPVNTPAPETPEVPSSPQPGTTTPELPGDAGGGGGSTQPTPANDFQAENPLLTPVPTFGPQKPESQKPGSQVLSGSATSSTTGQSTPIPGSESVGNQPVTSGLAHGGTASQGTSGGMAQVLGIQSTSDHSTATLPQTGERPAPLIALSGCLMLFGLGFSALVLVHRD</sequence>
<dbReference type="Gene3D" id="2.60.40.1280">
    <property type="match status" value="1"/>
</dbReference>
<dbReference type="STRING" id="1423773.FD30_GL001485"/>
<evidence type="ECO:0000256" key="5">
    <source>
        <dbReference type="ARBA" id="ARBA00023088"/>
    </source>
</evidence>
<feature type="compositionally biased region" description="Pro residues" evidence="6">
    <location>
        <begin position="240"/>
        <end position="249"/>
    </location>
</feature>
<proteinExistence type="predicted"/>
<keyword evidence="9" id="KW-1185">Reference proteome</keyword>
<evidence type="ECO:0000256" key="1">
    <source>
        <dbReference type="ARBA" id="ARBA00004191"/>
    </source>
</evidence>
<comment type="subcellular location">
    <subcellularLocation>
        <location evidence="1">Secreted</location>
        <location evidence="1">Cell wall</location>
    </subcellularLocation>
</comment>
<keyword evidence="5" id="KW-0572">Peptidoglycan-anchor</keyword>
<feature type="compositionally biased region" description="Low complexity" evidence="6">
    <location>
        <begin position="336"/>
        <end position="348"/>
    </location>
</feature>
<dbReference type="RefSeq" id="WP_056944052.1">
    <property type="nucleotide sequence ID" value="NZ_AZDT01000021.1"/>
</dbReference>
<evidence type="ECO:0000313" key="9">
    <source>
        <dbReference type="Proteomes" id="UP000051162"/>
    </source>
</evidence>
<gene>
    <name evidence="8" type="ORF">FD30_GL001485</name>
</gene>
<feature type="compositionally biased region" description="Basic and acidic residues" evidence="6">
    <location>
        <begin position="152"/>
        <end position="162"/>
    </location>
</feature>
<organism evidence="8 9">
    <name type="scientific">Levilactobacillus namurensis DSM 19117</name>
    <dbReference type="NCBI Taxonomy" id="1423773"/>
    <lineage>
        <taxon>Bacteria</taxon>
        <taxon>Bacillati</taxon>
        <taxon>Bacillota</taxon>
        <taxon>Bacilli</taxon>
        <taxon>Lactobacillales</taxon>
        <taxon>Lactobacillaceae</taxon>
        <taxon>Levilactobacillus</taxon>
    </lineage>
</organism>
<accession>A0A0R1K6E4</accession>
<keyword evidence="3" id="KW-0964">Secreted</keyword>
<reference evidence="8 9" key="1">
    <citation type="journal article" date="2015" name="Genome Announc.">
        <title>Expanding the biotechnology potential of lactobacilli through comparative genomics of 213 strains and associated genera.</title>
        <authorList>
            <person name="Sun Z."/>
            <person name="Harris H.M."/>
            <person name="McCann A."/>
            <person name="Guo C."/>
            <person name="Argimon S."/>
            <person name="Zhang W."/>
            <person name="Yang X."/>
            <person name="Jeffery I.B."/>
            <person name="Cooney J.C."/>
            <person name="Kagawa T.F."/>
            <person name="Liu W."/>
            <person name="Song Y."/>
            <person name="Salvetti E."/>
            <person name="Wrobel A."/>
            <person name="Rasinkangas P."/>
            <person name="Parkhill J."/>
            <person name="Rea M.C."/>
            <person name="O'Sullivan O."/>
            <person name="Ritari J."/>
            <person name="Douillard F.P."/>
            <person name="Paul Ross R."/>
            <person name="Yang R."/>
            <person name="Briner A.E."/>
            <person name="Felis G.E."/>
            <person name="de Vos W.M."/>
            <person name="Barrangou R."/>
            <person name="Klaenhammer T.R."/>
            <person name="Caufield P.W."/>
            <person name="Cui Y."/>
            <person name="Zhang H."/>
            <person name="O'Toole P.W."/>
        </authorList>
    </citation>
    <scope>NUCLEOTIDE SEQUENCE [LARGE SCALE GENOMIC DNA]</scope>
    <source>
        <strain evidence="8 9">DSM 19117</strain>
    </source>
</reference>
<evidence type="ECO:0000256" key="6">
    <source>
        <dbReference type="SAM" id="MobiDB-lite"/>
    </source>
</evidence>
<dbReference type="InterPro" id="IPR011252">
    <property type="entry name" value="Fibrogen-bd_dom1"/>
</dbReference>